<dbReference type="SUPFAM" id="SSF116734">
    <property type="entry name" value="DNA methylase specificity domain"/>
    <property type="match status" value="2"/>
</dbReference>
<dbReference type="GO" id="GO:0004519">
    <property type="term" value="F:endonuclease activity"/>
    <property type="evidence" value="ECO:0007669"/>
    <property type="project" value="UniProtKB-KW"/>
</dbReference>
<dbReference type="Gene3D" id="1.10.287.1120">
    <property type="entry name" value="Bipartite methylase S protein"/>
    <property type="match status" value="1"/>
</dbReference>
<dbReference type="RefSeq" id="WP_336808869.1">
    <property type="nucleotide sequence ID" value="NZ_JBBBNY010000018.1"/>
</dbReference>
<dbReference type="InterPro" id="IPR000055">
    <property type="entry name" value="Restrct_endonuc_typeI_TRD"/>
</dbReference>
<evidence type="ECO:0000313" key="5">
    <source>
        <dbReference type="EMBL" id="MEI7038228.1"/>
    </source>
</evidence>
<keyword evidence="5" id="KW-0378">Hydrolase</keyword>
<dbReference type="CDD" id="cd17247">
    <property type="entry name" value="RMtype1_S_Eco2747I-TRD2-CR2_like"/>
    <property type="match status" value="1"/>
</dbReference>
<keyword evidence="5" id="KW-0255">Endonuclease</keyword>
<sequence>MSLFDVDLGFGRTWSRVGDSYAVTKKPRGLDVGAVAEVPFSAMEAIPQGGAYDPSFTMRSPQAITSGTYFECGDVLVAKITPSFENGKQALARILPGPFGYATTEVIPLHPSKPGHDPRLLFFYLLHPDVRHHVAERMEGSTGRQRVPEGVLLDLPIPEIEPDDQSAIANALETIHAAAAAELNAEQNASTLKRTVMNALFTRGLRGEPLKETEIGPVPESWEVVPLGSLGKIGNGSTPKKTVPAYWNDGTFPWLTSAKVYDREIAVADQFVTDVALAECHLPRVQPGAVLMAITGQGKTLGHCAVLRIEASINQHIAYLQTNTERAEPGFIRGYLETQYEYLRQVASGGGSTKGALTCAFLRGLPIPLPPTLDEQREIVSVLDALDRKIDLHQQKRGVLEELFKALLHKLMTGEIAVSDLDLSALSMASTQPEEEATA</sequence>
<dbReference type="InterPro" id="IPR044946">
    <property type="entry name" value="Restrct_endonuc_typeI_TRD_sf"/>
</dbReference>
<organism evidence="5 6">
    <name type="scientific">Fulvimonas yonginensis</name>
    <dbReference type="NCBI Taxonomy" id="1495200"/>
    <lineage>
        <taxon>Bacteria</taxon>
        <taxon>Pseudomonadati</taxon>
        <taxon>Pseudomonadota</taxon>
        <taxon>Gammaproteobacteria</taxon>
        <taxon>Lysobacterales</taxon>
        <taxon>Rhodanobacteraceae</taxon>
        <taxon>Fulvimonas</taxon>
    </lineage>
</organism>
<dbReference type="CDD" id="cd17260">
    <property type="entry name" value="RMtype1_S_EcoEI-TRD1-CR1_like"/>
    <property type="match status" value="1"/>
</dbReference>
<protein>
    <submittedName>
        <fullName evidence="5">Restriction endonuclease subunit S</fullName>
        <ecNumber evidence="5">3.1.21.-</ecNumber>
    </submittedName>
</protein>
<evidence type="ECO:0000256" key="1">
    <source>
        <dbReference type="ARBA" id="ARBA00010923"/>
    </source>
</evidence>
<comment type="caution">
    <text evidence="5">The sequence shown here is derived from an EMBL/GenBank/DDBJ whole genome shotgun (WGS) entry which is preliminary data.</text>
</comment>
<dbReference type="Gene3D" id="3.90.220.20">
    <property type="entry name" value="DNA methylase specificity domains"/>
    <property type="match status" value="2"/>
</dbReference>
<dbReference type="Pfam" id="PF01420">
    <property type="entry name" value="Methylase_S"/>
    <property type="match status" value="1"/>
</dbReference>
<dbReference type="GO" id="GO:0016787">
    <property type="term" value="F:hydrolase activity"/>
    <property type="evidence" value="ECO:0007669"/>
    <property type="project" value="UniProtKB-KW"/>
</dbReference>
<name>A0ABU8JG78_9GAMM</name>
<keyword evidence="6" id="KW-1185">Reference proteome</keyword>
<keyword evidence="2" id="KW-0680">Restriction system</keyword>
<dbReference type="PANTHER" id="PTHR30408:SF12">
    <property type="entry name" value="TYPE I RESTRICTION ENZYME MJAVIII SPECIFICITY SUBUNIT"/>
    <property type="match status" value="1"/>
</dbReference>
<keyword evidence="5" id="KW-0540">Nuclease</keyword>
<evidence type="ECO:0000256" key="2">
    <source>
        <dbReference type="ARBA" id="ARBA00022747"/>
    </source>
</evidence>
<feature type="domain" description="Type I restriction modification DNA specificity" evidence="4">
    <location>
        <begin position="219"/>
        <end position="401"/>
    </location>
</feature>
<dbReference type="EC" id="3.1.21.-" evidence="5"/>
<dbReference type="Proteomes" id="UP001381174">
    <property type="component" value="Unassembled WGS sequence"/>
</dbReference>
<gene>
    <name evidence="5" type="ORF">WAT24_15840</name>
</gene>
<reference evidence="5 6" key="1">
    <citation type="journal article" date="2014" name="Int. J. Syst. Evol. Microbiol.">
        <title>Fulvimonas yonginensis sp. nov., isolated from greenhouse soil, and emended description of the genus Fulvimonas.</title>
        <authorList>
            <person name="Ahn J.H."/>
            <person name="Kim S.J."/>
            <person name="Weon H.Y."/>
            <person name="Hong S.B."/>
            <person name="Seok S.J."/>
            <person name="Kwon S.W."/>
        </authorList>
    </citation>
    <scope>NUCLEOTIDE SEQUENCE [LARGE SCALE GENOMIC DNA]</scope>
    <source>
        <strain evidence="5 6">KACC 16952</strain>
    </source>
</reference>
<dbReference type="InterPro" id="IPR052021">
    <property type="entry name" value="Type-I_RS_S_subunit"/>
</dbReference>
<accession>A0ABU8JG78</accession>
<evidence type="ECO:0000259" key="4">
    <source>
        <dbReference type="Pfam" id="PF01420"/>
    </source>
</evidence>
<evidence type="ECO:0000313" key="6">
    <source>
        <dbReference type="Proteomes" id="UP001381174"/>
    </source>
</evidence>
<comment type="similarity">
    <text evidence="1">Belongs to the type-I restriction system S methylase family.</text>
</comment>
<dbReference type="EMBL" id="JBBBNY010000018">
    <property type="protein sequence ID" value="MEI7038228.1"/>
    <property type="molecule type" value="Genomic_DNA"/>
</dbReference>
<keyword evidence="3" id="KW-0238">DNA-binding</keyword>
<proteinExistence type="inferred from homology"/>
<dbReference type="PANTHER" id="PTHR30408">
    <property type="entry name" value="TYPE-1 RESTRICTION ENZYME ECOKI SPECIFICITY PROTEIN"/>
    <property type="match status" value="1"/>
</dbReference>
<evidence type="ECO:0000256" key="3">
    <source>
        <dbReference type="ARBA" id="ARBA00023125"/>
    </source>
</evidence>